<evidence type="ECO:0000259" key="8">
    <source>
        <dbReference type="PROSITE" id="PS51743"/>
    </source>
</evidence>
<dbReference type="GO" id="GO:0005524">
    <property type="term" value="F:ATP binding"/>
    <property type="evidence" value="ECO:0007669"/>
    <property type="project" value="UniProtKB-KW"/>
</dbReference>
<evidence type="ECO:0000256" key="1">
    <source>
        <dbReference type="ARBA" id="ARBA00022484"/>
    </source>
</evidence>
<dbReference type="InterPro" id="IPR027417">
    <property type="entry name" value="P-loop_NTPase"/>
</dbReference>
<feature type="compositionally biased region" description="Low complexity" evidence="7">
    <location>
        <begin position="383"/>
        <end position="396"/>
    </location>
</feature>
<dbReference type="InterPro" id="IPR027351">
    <property type="entry name" value="(+)RNA_virus_helicase_core_dom"/>
</dbReference>
<dbReference type="InterPro" id="IPR002588">
    <property type="entry name" value="Alphavirus-like_MT_dom"/>
</dbReference>
<dbReference type="GO" id="GO:0006396">
    <property type="term" value="P:RNA processing"/>
    <property type="evidence" value="ECO:0007669"/>
    <property type="project" value="InterPro"/>
</dbReference>
<feature type="region of interest" description="Disordered" evidence="7">
    <location>
        <begin position="372"/>
        <end position="397"/>
    </location>
</feature>
<protein>
    <submittedName>
        <fullName evidence="9">RNA-dependent RNA polymerase</fullName>
    </submittedName>
</protein>
<dbReference type="PROSITE" id="PS51743">
    <property type="entry name" value="ALPHAVIRUS_MT"/>
    <property type="match status" value="1"/>
</dbReference>
<dbReference type="Pfam" id="PF01443">
    <property type="entry name" value="Viral_helicase1"/>
    <property type="match status" value="1"/>
</dbReference>
<dbReference type="InterPro" id="IPR043502">
    <property type="entry name" value="DNA/RNA_pol_sf"/>
</dbReference>
<evidence type="ECO:0000256" key="5">
    <source>
        <dbReference type="ARBA" id="ARBA00022801"/>
    </source>
</evidence>
<evidence type="ECO:0000256" key="7">
    <source>
        <dbReference type="SAM" id="MobiDB-lite"/>
    </source>
</evidence>
<dbReference type="Gene3D" id="3.40.50.300">
    <property type="entry name" value="P-loop containing nucleotide triphosphate hydrolases"/>
    <property type="match status" value="1"/>
</dbReference>
<dbReference type="GO" id="GO:0016556">
    <property type="term" value="P:mRNA modification"/>
    <property type="evidence" value="ECO:0007669"/>
    <property type="project" value="InterPro"/>
</dbReference>
<organism evidence="9">
    <name type="scientific">Rhizoctonia cerealis beny-like virus</name>
    <dbReference type="NCBI Taxonomy" id="3068664"/>
    <lineage>
        <taxon>Viruses</taxon>
        <taxon>Riboviria</taxon>
        <taxon>Orthornavirae</taxon>
        <taxon>Kitrinoviricota</taxon>
        <taxon>Alsuviricetes</taxon>
        <taxon>Hepelivirales</taxon>
        <taxon>Benyviridae</taxon>
    </lineage>
</organism>
<evidence type="ECO:0000256" key="6">
    <source>
        <dbReference type="ARBA" id="ARBA00022840"/>
    </source>
</evidence>
<dbReference type="SUPFAM" id="SSF56672">
    <property type="entry name" value="DNA/RNA polymerases"/>
    <property type="match status" value="1"/>
</dbReference>
<keyword evidence="4" id="KW-0547">Nucleotide-binding</keyword>
<dbReference type="GO" id="GO:0003723">
    <property type="term" value="F:RNA binding"/>
    <property type="evidence" value="ECO:0007669"/>
    <property type="project" value="InterPro"/>
</dbReference>
<feature type="compositionally biased region" description="Basic and acidic residues" evidence="7">
    <location>
        <begin position="455"/>
        <end position="472"/>
    </location>
</feature>
<keyword evidence="6" id="KW-0067">ATP-binding</keyword>
<keyword evidence="5" id="KW-0378">Hydrolase</keyword>
<reference evidence="9" key="2">
    <citation type="submission" date="2023-05" db="EMBL/GenBank/DDBJ databases">
        <authorList>
            <person name="Li W."/>
        </authorList>
    </citation>
    <scope>NUCLEOTIDE SEQUENCE</scope>
    <source>
        <strain evidence="9">RcBeLV-0928-1</strain>
    </source>
</reference>
<dbReference type="EMBL" id="OQ999674">
    <property type="protein sequence ID" value="WMI40033.1"/>
    <property type="molecule type" value="Genomic_RNA"/>
</dbReference>
<keyword evidence="3" id="KW-0548">Nucleotidyltransferase</keyword>
<sequence>MCAVHMSSSYQRRAKCSCWSNSSWCRKHNHQSLLSGGVCQRCSGADVSRGEKVQFSRSEMSLGQKHALAMKTCSKCIQSDGRHSHIRLNPAMVVWRDEGKEWKDFLGPYSGGLTCRALDTAIALLRAAEPEPVNGDCSGGHRYGKQLWIEKNTGARYYAPSVLSSPYANWTPELLGKADRFSMGPSSHEHICWTCRGRRSAFRDTRDAAQVAADLSYQSEVSEFYESVFVFGEEVVPVKKEVRGRWEIAGFAEVEGVTFQEAVAAFGANGYDVSDYMDEVDARDAGALNGGWGVCPVREEDVEGFAPNPDGVHGEDYWRGEEEFDAVNVEGGENLDSGDQSDCEDYAPAWWSGRQEGVGNVEEVVGSGMAANQASVVDDDSKSTSSAGSTASFEGSVYSPPTALIAAEIAGIVICSECALILSDCDCPKPPSPEEIARRTVEERRLRREEKRKRLADAAEARARERGSKDENGGAGVEQMGPEDDYDHMTSTPSLGFARYRTTYPYEEHVNFAYNDRFINRSGLDDARVVLANKAIARLHRVAEEWDLEVVAASRCYFTGDYAARPDRWDGVQAFLDIDRKPAVRIPSFAVRNIDVYRPMDLSLVKFKKALRALAAEGSDAVPVDIVGFFSVSESVPKYCDEGFNISAHSSALHTALFAAGGNRKRALHLAERKIAYRRLRRSIWRTNPALRSEGENRRRRVNSARRLFINRIRNPHRNPDRPSRVARRERRLVKAARRAEETIALEGLVVEGDNDVLGLDGYCSFNTLRRCVLARSRFLELSGSSERCFVKFEWSSWDLLKVTSVLENPAGRRASWCPYSVLKGDVAEIDQSDPVVLEENRAILRRLLRKRPMRDWGAEVIPSILNDVVFEAEHVVDGLCYLGLLEAVEREGAKLVLGEWPRKKAFVDYVLSKNLLVANAAFTKVPQGWHVFPVNSSEDVSSGWAAIEDDECIGAEGYVVPQDIKRKAWIGDAELTLMARKWARSVDQVFTDRATNKTAHRLFVRSFHPEILPPGNEDWNDHTISTYFEAVYCDDMSFRHDYWTWLMGSDVGPFEPVPELPGLCYLACFRSEFWREAFSRLGSWPLMRDVVRVSISLPCVAWVSWSFKGDFYHFSADLSGERELVERVLSRTFDSESRAGDASGIRFPAKRAVDLFPPADSTEEVGIDVGGEHDCWMKFFGGNESLGYAECDECWAKPGGCEACDFSGWSKDGVESVPETKPLDELRMILEFCLEDVDPEVANVDVRFTSPTRLHIFSFCTSARPLSDTVLSLQQFVSGVLPPRPVAKAVCTHPKAPKGIFIASFASLLCPDCSVHGVDVIEAASQIMVGDGIELINTAMTVLGPELARTEAGIQFNNEVNSTPTIPFLMSEGQQREFFEYVGRSVRCAARKSSWNDHLMLEASRHLVREQLFNMFPHNSDMQTVLHLGSTGYDINKWWHHNGHDFQLAMRDDKDNARVFEDICKRLANKLRDTAPPSLATLRTSNVRLTFSSFGEIVRSVSLDGRQRILLPGNDEARRYNMLIFEDALYDVPQSDLADHFVRTGAEVGYATMFFPHAMIDPDVEKSKIYSYEEYFSPAVTAAALADHCWPSILALSPLLPLGDLARFIHKIIGTMSDYGWDIFKRWLTGLTNDKLPLEYLFGSLTDVWKVMPIFQQVFDNLRPVFRKYCMRVKVTWRGGFSNGYDHAIQTWEAWLNRPRIVHSSGVVIDSEIVTRVGEMYLIRFFRSSGAKPITRSISLPLSMAYVRVADLRKAWHLHSRTFSEFSYVSVRAETWYRMLNWCLAQPIETLDYNVLMNAINRVSKGLSVGSNIIAPKAPHEESENSVLAIALLMETFKQHSIISTIENDPDLKKGYETNLEQIARQIAKTGLAIITGGLAIPFFFIARYLMSITSTYDYVLYPVPVESITQKAVNSKAEPRLPQGPFEFVVPPLKNQFEARCDICEFQKAGFFSENGQASDGQCFHLTNHDADNHHDISFTDKTVQPLVDKVRDARNWHNGKGAVKLANIIHKFEDWLEGNISGIKGRVQIDHIKGGPGTGKSEIIKALLYRYGKQGISAAVTMPFAELAGEYKNCSVLGVNGKHEFISDTIWYTLAQSNVKVLIVDECTGVDWSLIKGIACYIGAERIILVGDRDQTHLRLETGEGCDPTNKASGLDWSRIPEHELVYNYRLGAWRVKLLNLLFGYRMISKRGDRDEPEFVSIAQYLAMKHNMVIDREIVFSHGTAELIFGAESSSDKSSGLMNMSVRSKQGMTYNSVAVGLSQGDQQVIEVEGMLCVAISRSRYTTLIVYAGDENDPVVTQLKTRLQMDNEATRDAVWKLPYPLRPDNDVELKMTDETARMDNLINQKIAANEAVIESPPGEEDKFVRRVQPLGKNVNVDLPSQEIEGLKDDELVSRLKSYYSSIFGTCLFDALRGQRGLSDAEIDRSLVAFYESVFSDDILMGRSVGTLASAYRDISSFIRGDARTLSKGFPNLRFTFEGEETSVLTEVYTGRARNQYGVWDDQSSLRGVNMNIVMNYVSDCFSSVVVVDDQTGQVNYRSQDLELGESRASEVILIAFNPEHAVGAPHELVEVKLSTSPEIRKVSSRFIHDGLWVKDYPYDEQLKCYILSAVPRRRKLTGLSALPFSRLPPLPGAPKTVCFAKDILDDCSTCDGKELDDKVIQSRKLLKETLTTGVVHKMSDDEWQEINARGILRQSHLNLLDKSKYTLISEGFVEKIYELKRTVDLDDVGDCCLPVKKLLSSTPIVVAEFAKRVRFKVEERRLRMFKKGQDMAEAMVQAVDDSVAEALAEMFTSVIGVCRELWANGRCGNRTQHVIDLLNDPILHDEPEEEDIIPIPRTVNFVPELQTVTKTAPYLDTERANELHLWGTQDWQNYPAAVKLSSEERAIADMCMHLYLEGPQGLHSEKLKVLFGADVVKGRNLWARTASNLFGGLSNQKQLVKDCAQIAEDVREGRDVSKDALRMLYCAKPNAYLSPVLVEFFSEVFSGLSESKPKGKISFTRMANEMGLPVHAAAIAASAYSYKTTMAERYPDWFIDIDTLVDDLIPDIEHLRPETDVEGAWDEYNAAVVRHVYGKVKDDRRILLVHHPSFAKWFGRALLGAWCPSVLTHVKPLTRHPHRDRSHKNCFNEPEVFERVNPIKLQAKYIQAAKDWFGPDVSAYGNFRKVSPWTGRPMPSRADDFDKSQHVRVHDPGLGPSHRLIAAEMVDFNGAWMYRKTVLKEPLPKKPKITSNGKDSFRLSEFVVPKLYDDPARLNEAGACVGMRRPTNATISWEGDWFEKNKSGNIRKSIPNKFNSIGASAGNFFDVSPVETLNASERIGQLRRKPVLTGESKAWARSVAERTYRECWKASAIGVEEYNRCLFEGWAAARQRNYGGRADAEFLRSFGEPVLYCNNKKQFKPEKNGKLDLLKTGQLIVQSPPDINLKFMGLMRFRGRQMKDTAQDHFFLDDYEDPEEFNKRLTAAIVKLPNCARFAVMDFEEYDSQQSSVTVEIEKQLALLSGIPPLWVHEYYLLREKGLKFVFPGLFSGRMNEEKGSGFLDTKSGNTNLATALSTVALKGLGPKVKAGKGDDVCEIQAALEECPKGRREIKIYTGMNYKLDIGTGGEFIGNTVTRAGCFGSITRVAKKAIAHRSRDYAQFCEYQKSLREQMARWNVAGLEETVASNCDADKASETYVQTCYDFVASLAYIGEKQWHDVVKERTENKFPLRGAEGPYIL</sequence>
<evidence type="ECO:0000256" key="3">
    <source>
        <dbReference type="ARBA" id="ARBA00022695"/>
    </source>
</evidence>
<evidence type="ECO:0000313" key="9">
    <source>
        <dbReference type="EMBL" id="WMI40033.1"/>
    </source>
</evidence>
<reference evidence="9" key="1">
    <citation type="journal article" date="2023" name="Microbiol. Spectr.">
        <title>Extreme Diversity of Mycoviruses Present in Single Strains of Rhizoctonia cerealis, the Pathogen of Wheat Sharp Eyespot.</title>
        <authorList>
            <person name="Li W."/>
            <person name="Sun H."/>
            <person name="Cao S."/>
            <person name="Zhang A."/>
            <person name="Zhang H."/>
            <person name="Shu Y."/>
            <person name="Chen H."/>
        </authorList>
    </citation>
    <scope>NUCLEOTIDE SEQUENCE</scope>
    <source>
        <strain evidence="9">RcBeLV-0928-1</strain>
    </source>
</reference>
<evidence type="ECO:0000256" key="2">
    <source>
        <dbReference type="ARBA" id="ARBA00022679"/>
    </source>
</evidence>
<dbReference type="GO" id="GO:0016787">
    <property type="term" value="F:hydrolase activity"/>
    <property type="evidence" value="ECO:0007669"/>
    <property type="project" value="UniProtKB-KW"/>
</dbReference>
<accession>A0AA51BS89</accession>
<feature type="compositionally biased region" description="Basic and acidic residues" evidence="7">
    <location>
        <begin position="435"/>
        <end position="449"/>
    </location>
</feature>
<proteinExistence type="predicted"/>
<dbReference type="SUPFAM" id="SSF52540">
    <property type="entry name" value="P-loop containing nucleoside triphosphate hydrolases"/>
    <property type="match status" value="1"/>
</dbReference>
<dbReference type="GO" id="GO:0008174">
    <property type="term" value="F:mRNA methyltransferase activity"/>
    <property type="evidence" value="ECO:0007669"/>
    <property type="project" value="UniProtKB-UniRule"/>
</dbReference>
<name>A0AA51BS89_9VIRU</name>
<keyword evidence="1 9" id="KW-0696">RNA-directed RNA polymerase</keyword>
<feature type="domain" description="Alphavirus-like MT" evidence="8">
    <location>
        <begin position="1390"/>
        <end position="1697"/>
    </location>
</feature>
<dbReference type="GO" id="GO:0003968">
    <property type="term" value="F:RNA-directed RNA polymerase activity"/>
    <property type="evidence" value="ECO:0007669"/>
    <property type="project" value="UniProtKB-KW"/>
</dbReference>
<keyword evidence="2" id="KW-0808">Transferase</keyword>
<feature type="region of interest" description="Disordered" evidence="7">
    <location>
        <begin position="429"/>
        <end position="489"/>
    </location>
</feature>
<evidence type="ECO:0000256" key="4">
    <source>
        <dbReference type="ARBA" id="ARBA00022741"/>
    </source>
</evidence>
<dbReference type="Pfam" id="PF01660">
    <property type="entry name" value="Vmethyltransf"/>
    <property type="match status" value="1"/>
</dbReference>